<accession>A0AAW9MPE0</accession>
<name>A0AAW9MPE0_9FIRM</name>
<evidence type="ECO:0000313" key="5">
    <source>
        <dbReference type="EMBL" id="MEB3430231.1"/>
    </source>
</evidence>
<evidence type="ECO:0000313" key="4">
    <source>
        <dbReference type="EMBL" id="MEB3428929.1"/>
    </source>
</evidence>
<proteinExistence type="predicted"/>
<keyword evidence="6" id="KW-1185">Reference proteome</keyword>
<organism evidence="4 6">
    <name type="scientific">Citroniella saccharovorans</name>
    <dbReference type="NCBI Taxonomy" id="2053367"/>
    <lineage>
        <taxon>Bacteria</taxon>
        <taxon>Bacillati</taxon>
        <taxon>Bacillota</taxon>
        <taxon>Tissierellia</taxon>
        <taxon>Tissierellales</taxon>
        <taxon>Peptoniphilaceae</taxon>
        <taxon>Citroniella</taxon>
    </lineage>
</organism>
<sequence length="93" mass="10827">MCVEEKNCMERMKNLSEDLLDVKSRVEKLEENFVNLKSDLSKTEYKVDVINMTTKETKMDVKKILERPVQYWDKLIIAGISGIVGYILSIILK</sequence>
<dbReference type="EMBL" id="JAYKOT010000003">
    <property type="protein sequence ID" value="MEB3430231.1"/>
    <property type="molecule type" value="Genomic_DNA"/>
</dbReference>
<feature type="coiled-coil region" evidence="1">
    <location>
        <begin position="12"/>
        <end position="46"/>
    </location>
</feature>
<evidence type="ECO:0000256" key="2">
    <source>
        <dbReference type="SAM" id="Phobius"/>
    </source>
</evidence>
<keyword evidence="1" id="KW-0175">Coiled coil</keyword>
<keyword evidence="2" id="KW-0812">Transmembrane</keyword>
<keyword evidence="2" id="KW-0472">Membrane</keyword>
<reference evidence="4 6" key="1">
    <citation type="submission" date="2024-01" db="EMBL/GenBank/DDBJ databases">
        <title>Complete genome sequence of Citroniella saccharovorans strain M6.X9, isolated from human fecal sample.</title>
        <authorList>
            <person name="Cheng G."/>
            <person name="Westerholm M."/>
            <person name="Schnurer A."/>
        </authorList>
    </citation>
    <scope>NUCLEOTIDE SEQUENCE [LARGE SCALE GENOMIC DNA]</scope>
    <source>
        <strain evidence="4 6">DSM 29873</strain>
    </source>
</reference>
<feature type="transmembrane region" description="Helical" evidence="2">
    <location>
        <begin position="75"/>
        <end position="92"/>
    </location>
</feature>
<evidence type="ECO:0000256" key="1">
    <source>
        <dbReference type="SAM" id="Coils"/>
    </source>
</evidence>
<dbReference type="RefSeq" id="WP_324618947.1">
    <property type="nucleotide sequence ID" value="NZ_JAYKOT010000002.1"/>
</dbReference>
<dbReference type="EMBL" id="JAYKOT010000002">
    <property type="protein sequence ID" value="MEB3428882.1"/>
    <property type="molecule type" value="Genomic_DNA"/>
</dbReference>
<dbReference type="AlphaFoldDB" id="A0AAW9MPE0"/>
<evidence type="ECO:0000313" key="6">
    <source>
        <dbReference type="Proteomes" id="UP001357733"/>
    </source>
</evidence>
<protein>
    <recommendedName>
        <fullName evidence="7">Hemolysin XhlA</fullName>
    </recommendedName>
</protein>
<keyword evidence="2" id="KW-1133">Transmembrane helix</keyword>
<comment type="caution">
    <text evidence="4">The sequence shown here is derived from an EMBL/GenBank/DDBJ whole genome shotgun (WGS) entry which is preliminary data.</text>
</comment>
<gene>
    <name evidence="3" type="ORF">VLK81_02385</name>
    <name evidence="4" type="ORF">VLK81_02630</name>
    <name evidence="5" type="ORF">VLK81_09570</name>
</gene>
<dbReference type="Proteomes" id="UP001357733">
    <property type="component" value="Unassembled WGS sequence"/>
</dbReference>
<evidence type="ECO:0000313" key="3">
    <source>
        <dbReference type="EMBL" id="MEB3428882.1"/>
    </source>
</evidence>
<evidence type="ECO:0008006" key="7">
    <source>
        <dbReference type="Google" id="ProtNLM"/>
    </source>
</evidence>
<dbReference type="EMBL" id="JAYKOT010000003">
    <property type="protein sequence ID" value="MEB3428929.1"/>
    <property type="molecule type" value="Genomic_DNA"/>
</dbReference>